<dbReference type="RefSeq" id="WP_139228233.1">
    <property type="nucleotide sequence ID" value="NZ_FOQD01000002.1"/>
</dbReference>
<dbReference type="InterPro" id="IPR011992">
    <property type="entry name" value="EF-hand-dom_pair"/>
</dbReference>
<dbReference type="PANTHER" id="PTHR10827">
    <property type="entry name" value="RETICULOCALBIN"/>
    <property type="match status" value="1"/>
</dbReference>
<keyword evidence="4" id="KW-1185">Reference proteome</keyword>
<feature type="chain" id="PRO_5011464332" evidence="1">
    <location>
        <begin position="23"/>
        <end position="559"/>
    </location>
</feature>
<dbReference type="SUPFAM" id="SSF47473">
    <property type="entry name" value="EF-hand"/>
    <property type="match status" value="2"/>
</dbReference>
<proteinExistence type="predicted"/>
<dbReference type="InterPro" id="IPR002048">
    <property type="entry name" value="EF_hand_dom"/>
</dbReference>
<name>A0A1I3CIJ4_9PLAN</name>
<dbReference type="STRING" id="1576369.SAMN05421753_102294"/>
<sequence length="559" mass="62732">MNWLFQISFSCCVLLLSVSAFCAEVPQEQGEDALLLLSDGPVHVRFHLLIDEQQLAVRRQEFISNLIQRLDADSDGQLSQTEWQQSPLHQFGKKEVGNEFLKTLGTSRPVPRKNVEQDLARFGELISYRQDDTAAGNDLKVFELLDADKSGHIDAAEIQSAEGRIALLDGDRDECVSFEEFSPPPQPDPDSAEVVRTGMLSDELPKAFLANLIRDISDIRLPADLLRLYDRDKDRLLSATELGGDERRITPLDVNQDGKLSVAELRGLRRLPVDLELRIELSGAKSGQSSLQVLSSAAHQVVPAHRSDLVKLAFGKTGVTFAFRNLDPIQSALTNARQRFNTLDIDANGYLDRKEISGNPTFERIWFHAMDRNRDGMLYDAEMQDYVRAICEPAATTCHINVYDTGPGYFQLLDHSGDGRISVREMRNLQPALAAHQKNDGAGISPDDMGQNYFIEFVRGSYQVFGASRRLVAQGPTFIERDPIGPNWFQAIDRNRDGDLTYLVVNPLHPPEFLYTLNLAHEMDADRDGLISWNEAERFEQQFAIRQSRAAEPQLPATP</sequence>
<feature type="signal peptide" evidence="1">
    <location>
        <begin position="1"/>
        <end position="22"/>
    </location>
</feature>
<dbReference type="Gene3D" id="1.10.238.10">
    <property type="entry name" value="EF-hand"/>
    <property type="match status" value="3"/>
</dbReference>
<evidence type="ECO:0000259" key="2">
    <source>
        <dbReference type="PROSITE" id="PS50222"/>
    </source>
</evidence>
<accession>A0A1I3CIJ4</accession>
<dbReference type="InterPro" id="IPR018247">
    <property type="entry name" value="EF_Hand_1_Ca_BS"/>
</dbReference>
<organism evidence="3 4">
    <name type="scientific">Planctomicrobium piriforme</name>
    <dbReference type="NCBI Taxonomy" id="1576369"/>
    <lineage>
        <taxon>Bacteria</taxon>
        <taxon>Pseudomonadati</taxon>
        <taxon>Planctomycetota</taxon>
        <taxon>Planctomycetia</taxon>
        <taxon>Planctomycetales</taxon>
        <taxon>Planctomycetaceae</taxon>
        <taxon>Planctomicrobium</taxon>
    </lineage>
</organism>
<evidence type="ECO:0000313" key="4">
    <source>
        <dbReference type="Proteomes" id="UP000199518"/>
    </source>
</evidence>
<keyword evidence="1" id="KW-0732">Signal</keyword>
<dbReference type="PANTHER" id="PTHR10827:SF85">
    <property type="entry name" value="CALCIUM-BINDING PROTEIN"/>
    <property type="match status" value="1"/>
</dbReference>
<dbReference type="EMBL" id="FOQD01000002">
    <property type="protein sequence ID" value="SFH74248.1"/>
    <property type="molecule type" value="Genomic_DNA"/>
</dbReference>
<dbReference type="OrthoDB" id="260830at2"/>
<dbReference type="GO" id="GO:0005509">
    <property type="term" value="F:calcium ion binding"/>
    <property type="evidence" value="ECO:0007669"/>
    <property type="project" value="InterPro"/>
</dbReference>
<evidence type="ECO:0000313" key="3">
    <source>
        <dbReference type="EMBL" id="SFH74248.1"/>
    </source>
</evidence>
<dbReference type="AlphaFoldDB" id="A0A1I3CIJ4"/>
<dbReference type="PROSITE" id="PS00018">
    <property type="entry name" value="EF_HAND_1"/>
    <property type="match status" value="5"/>
</dbReference>
<dbReference type="Pfam" id="PF13202">
    <property type="entry name" value="EF-hand_5"/>
    <property type="match status" value="5"/>
</dbReference>
<feature type="domain" description="EF-hand" evidence="2">
    <location>
        <begin position="58"/>
        <end position="93"/>
    </location>
</feature>
<protein>
    <submittedName>
        <fullName evidence="3">EF hand</fullName>
    </submittedName>
</protein>
<dbReference type="PROSITE" id="PS50222">
    <property type="entry name" value="EF_HAND_2"/>
    <property type="match status" value="1"/>
</dbReference>
<reference evidence="4" key="1">
    <citation type="submission" date="2016-10" db="EMBL/GenBank/DDBJ databases">
        <authorList>
            <person name="Varghese N."/>
            <person name="Submissions S."/>
        </authorList>
    </citation>
    <scope>NUCLEOTIDE SEQUENCE [LARGE SCALE GENOMIC DNA]</scope>
    <source>
        <strain evidence="4">DSM 26348</strain>
    </source>
</reference>
<evidence type="ECO:0000256" key="1">
    <source>
        <dbReference type="SAM" id="SignalP"/>
    </source>
</evidence>
<dbReference type="Proteomes" id="UP000199518">
    <property type="component" value="Unassembled WGS sequence"/>
</dbReference>
<gene>
    <name evidence="3" type="ORF">SAMN05421753_102294</name>
</gene>